<accession>A0AAW8PZN5</accession>
<reference evidence="1" key="1">
    <citation type="submission" date="2023-06" db="EMBL/GenBank/DDBJ databases">
        <title>Genomic Diversity of Vibrio spp. and Metagenomic Analysis of Pathogens in Florida Gulf Coastal Waters Following Hurricane Ian.</title>
        <authorList>
            <person name="Brumfield K.D."/>
        </authorList>
    </citation>
    <scope>NUCLEOTIDE SEQUENCE</scope>
    <source>
        <strain evidence="1">WBS2B-138</strain>
    </source>
</reference>
<dbReference type="AlphaFoldDB" id="A0AAW8PZN5"/>
<comment type="caution">
    <text evidence="1">The sequence shown here is derived from an EMBL/GenBank/DDBJ whole genome shotgun (WGS) entry which is preliminary data.</text>
</comment>
<protein>
    <submittedName>
        <fullName evidence="1">Uncharacterized protein</fullName>
    </submittedName>
</protein>
<sequence>MNIQPILYNHPTLLRILSDAIESELNLTKTNKENANPSYLATSPSGEKVKLITTSTISKTCGTAGIEIFGENETYPFFSVEVTHSFKKMAILMNTRSFSSPVNTKLCSVGFQKTILACLEMFEVVREILDGSKDELLTKMVELSDTMTTNDSFY</sequence>
<name>A0AAW8PZN5_VIBPH</name>
<dbReference type="RefSeq" id="WP_311020325.1">
    <property type="nucleotide sequence ID" value="NZ_JAUHGG010000003.1"/>
</dbReference>
<dbReference type="EMBL" id="JAUHGG010000003">
    <property type="protein sequence ID" value="MDS1821437.1"/>
    <property type="molecule type" value="Genomic_DNA"/>
</dbReference>
<evidence type="ECO:0000313" key="2">
    <source>
        <dbReference type="Proteomes" id="UP001253193"/>
    </source>
</evidence>
<organism evidence="1 2">
    <name type="scientific">Vibrio parahaemolyticus</name>
    <dbReference type="NCBI Taxonomy" id="670"/>
    <lineage>
        <taxon>Bacteria</taxon>
        <taxon>Pseudomonadati</taxon>
        <taxon>Pseudomonadota</taxon>
        <taxon>Gammaproteobacteria</taxon>
        <taxon>Vibrionales</taxon>
        <taxon>Vibrionaceae</taxon>
        <taxon>Vibrio</taxon>
    </lineage>
</organism>
<proteinExistence type="predicted"/>
<evidence type="ECO:0000313" key="1">
    <source>
        <dbReference type="EMBL" id="MDS1821437.1"/>
    </source>
</evidence>
<gene>
    <name evidence="1" type="ORF">QX249_12265</name>
</gene>
<dbReference type="Proteomes" id="UP001253193">
    <property type="component" value="Unassembled WGS sequence"/>
</dbReference>